<sequence>MFVERIDLNLASSTRLTSAITYLKGQRWHRPASLGCSVAFIASCAWLLGETVWLIPEQEHSIPAWTAAHVTVSSKPSNLDITDLKKADLFGHYTAQPVKEPSRSVAVDAPKTRLNLLLVGVVSSSNSHSSLAVISHQGSQDTYGIDETIDGTSVKLKAVLPDRVIINNGGRDETVMLNGLDYTKPTINKTSNTLTQSTQATQQQLRAIRNEIQKSPSAILKYVHMSQLKQGPVIMGYRLKPGANKALFESVGLQAGDVATKINGIDLTAQDALTKVMSALSNTKEINLTVERDNQVRTIEFAL</sequence>
<dbReference type="GO" id="GO:0015627">
    <property type="term" value="C:type II protein secretion system complex"/>
    <property type="evidence" value="ECO:0007669"/>
    <property type="project" value="InterPro"/>
</dbReference>
<keyword evidence="7" id="KW-0653">Protein transport</keyword>
<evidence type="ECO:0000256" key="8">
    <source>
        <dbReference type="ARBA" id="ARBA00022989"/>
    </source>
</evidence>
<evidence type="ECO:0000256" key="2">
    <source>
        <dbReference type="ARBA" id="ARBA00007986"/>
    </source>
</evidence>
<evidence type="ECO:0000313" key="12">
    <source>
        <dbReference type="Proteomes" id="UP000189475"/>
    </source>
</evidence>
<protein>
    <submittedName>
        <fullName evidence="11">Type II secretion system protein C</fullName>
    </submittedName>
</protein>
<name>A0A1R4B7A1_9VIBR</name>
<comment type="similarity">
    <text evidence="2">Belongs to the GSP C family.</text>
</comment>
<evidence type="ECO:0000256" key="1">
    <source>
        <dbReference type="ARBA" id="ARBA00004533"/>
    </source>
</evidence>
<dbReference type="STRING" id="1918946.VPAL9027_02791"/>
<evidence type="ECO:0000256" key="5">
    <source>
        <dbReference type="ARBA" id="ARBA00022519"/>
    </source>
</evidence>
<comment type="subcellular location">
    <subcellularLocation>
        <location evidence="1">Cell inner membrane</location>
    </subcellularLocation>
</comment>
<dbReference type="InterPro" id="IPR024961">
    <property type="entry name" value="T2SS_GspC_N"/>
</dbReference>
<reference evidence="11 12" key="1">
    <citation type="submission" date="2017-02" db="EMBL/GenBank/DDBJ databases">
        <authorList>
            <person name="Peterson S.W."/>
        </authorList>
    </citation>
    <scope>NUCLEOTIDE SEQUENCE [LARGE SCALE GENOMIC DNA]</scope>
    <source>
        <strain evidence="11 12">CECT 9027</strain>
    </source>
</reference>
<dbReference type="Gene3D" id="2.30.30.830">
    <property type="match status" value="1"/>
</dbReference>
<dbReference type="SUPFAM" id="SSF50156">
    <property type="entry name" value="PDZ domain-like"/>
    <property type="match status" value="1"/>
</dbReference>
<proteinExistence type="inferred from homology"/>
<dbReference type="EMBL" id="FUFT01000006">
    <property type="protein sequence ID" value="SJL84794.1"/>
    <property type="molecule type" value="Genomic_DNA"/>
</dbReference>
<keyword evidence="3" id="KW-0813">Transport</keyword>
<evidence type="ECO:0000259" key="10">
    <source>
        <dbReference type="Pfam" id="PF11356"/>
    </source>
</evidence>
<feature type="domain" description="Type II secretion system protein GspC N-terminal" evidence="10">
    <location>
        <begin position="41"/>
        <end position="177"/>
    </location>
</feature>
<keyword evidence="9" id="KW-0472">Membrane</keyword>
<keyword evidence="5" id="KW-0997">Cell inner membrane</keyword>
<dbReference type="NCBIfam" id="TIGR01713">
    <property type="entry name" value="typeII_sec_gspC"/>
    <property type="match status" value="1"/>
</dbReference>
<evidence type="ECO:0000256" key="9">
    <source>
        <dbReference type="ARBA" id="ARBA00023136"/>
    </source>
</evidence>
<dbReference type="AlphaFoldDB" id="A0A1R4B7A1"/>
<dbReference type="InterPro" id="IPR036034">
    <property type="entry name" value="PDZ_sf"/>
</dbReference>
<evidence type="ECO:0000256" key="3">
    <source>
        <dbReference type="ARBA" id="ARBA00022448"/>
    </source>
</evidence>
<dbReference type="Pfam" id="PF11356">
    <property type="entry name" value="T2SSC"/>
    <property type="match status" value="1"/>
</dbReference>
<evidence type="ECO:0000256" key="4">
    <source>
        <dbReference type="ARBA" id="ARBA00022475"/>
    </source>
</evidence>
<dbReference type="Proteomes" id="UP000189475">
    <property type="component" value="Unassembled WGS sequence"/>
</dbReference>
<evidence type="ECO:0000256" key="6">
    <source>
        <dbReference type="ARBA" id="ARBA00022692"/>
    </source>
</evidence>
<dbReference type="Gene3D" id="2.30.42.10">
    <property type="match status" value="1"/>
</dbReference>
<evidence type="ECO:0000313" key="11">
    <source>
        <dbReference type="EMBL" id="SJL84794.1"/>
    </source>
</evidence>
<accession>A0A1R4B7A1</accession>
<keyword evidence="4" id="KW-1003">Cell membrane</keyword>
<dbReference type="GO" id="GO:0015628">
    <property type="term" value="P:protein secretion by the type II secretion system"/>
    <property type="evidence" value="ECO:0007669"/>
    <property type="project" value="InterPro"/>
</dbReference>
<keyword evidence="12" id="KW-1185">Reference proteome</keyword>
<dbReference type="GO" id="GO:0005886">
    <property type="term" value="C:plasma membrane"/>
    <property type="evidence" value="ECO:0007669"/>
    <property type="project" value="UniProtKB-SubCell"/>
</dbReference>
<keyword evidence="8" id="KW-1133">Transmembrane helix</keyword>
<keyword evidence="6" id="KW-0812">Transmembrane</keyword>
<organism evidence="11 12">
    <name type="scientific">Vibrio palustris</name>
    <dbReference type="NCBI Taxonomy" id="1918946"/>
    <lineage>
        <taxon>Bacteria</taxon>
        <taxon>Pseudomonadati</taxon>
        <taxon>Pseudomonadota</taxon>
        <taxon>Gammaproteobacteria</taxon>
        <taxon>Vibrionales</taxon>
        <taxon>Vibrionaceae</taxon>
        <taxon>Vibrio</taxon>
    </lineage>
</organism>
<evidence type="ECO:0000256" key="7">
    <source>
        <dbReference type="ARBA" id="ARBA00022927"/>
    </source>
</evidence>
<gene>
    <name evidence="11" type="primary">epsC</name>
    <name evidence="11" type="ORF">VPAL9027_02791</name>
</gene>
<dbReference type="InterPro" id="IPR001639">
    <property type="entry name" value="T2SS_protein-GspC"/>
</dbReference>